<evidence type="ECO:0000256" key="1">
    <source>
        <dbReference type="SAM" id="MobiDB-lite"/>
    </source>
</evidence>
<dbReference type="Proteomes" id="UP001152320">
    <property type="component" value="Chromosome 12"/>
</dbReference>
<evidence type="ECO:0008006" key="4">
    <source>
        <dbReference type="Google" id="ProtNLM"/>
    </source>
</evidence>
<dbReference type="PANTHER" id="PTHR47331:SF1">
    <property type="entry name" value="GAG-LIKE PROTEIN"/>
    <property type="match status" value="1"/>
</dbReference>
<dbReference type="OrthoDB" id="6434594at2759"/>
<reference evidence="2" key="1">
    <citation type="submission" date="2021-10" db="EMBL/GenBank/DDBJ databases">
        <title>Tropical sea cucumber genome reveals ecological adaptation and Cuvierian tubules defense mechanism.</title>
        <authorList>
            <person name="Chen T."/>
        </authorList>
    </citation>
    <scope>NUCLEOTIDE SEQUENCE</scope>
    <source>
        <strain evidence="2">Nanhai2018</strain>
        <tissue evidence="2">Muscle</tissue>
    </source>
</reference>
<dbReference type="PANTHER" id="PTHR47331">
    <property type="entry name" value="PHD-TYPE DOMAIN-CONTAINING PROTEIN"/>
    <property type="match status" value="1"/>
</dbReference>
<name>A0A9Q1BT13_HOLLE</name>
<keyword evidence="3" id="KW-1185">Reference proteome</keyword>
<protein>
    <recommendedName>
        <fullName evidence="4">Integrase zinc-binding domain-containing protein</fullName>
    </recommendedName>
</protein>
<accession>A0A9Q1BT13</accession>
<dbReference type="EMBL" id="JAIZAY010000012">
    <property type="protein sequence ID" value="KAJ8032245.1"/>
    <property type="molecule type" value="Genomic_DNA"/>
</dbReference>
<feature type="region of interest" description="Disordered" evidence="1">
    <location>
        <begin position="1"/>
        <end position="31"/>
    </location>
</feature>
<evidence type="ECO:0000313" key="2">
    <source>
        <dbReference type="EMBL" id="KAJ8032245.1"/>
    </source>
</evidence>
<dbReference type="AlphaFoldDB" id="A0A9Q1BT13"/>
<comment type="caution">
    <text evidence="2">The sequence shown here is derived from an EMBL/GenBank/DDBJ whole genome shotgun (WGS) entry which is preliminary data.</text>
</comment>
<sequence length="204" mass="23764">MSHISPTENPDLGTGKTLSEGTRHKRRWHGWKGKHRLDKRLTVGAEKGIVRYVQRRCYSIEFSDLKSGKAISRRSSIFKFESFKDDDEIFRVQGPLQEAPFNTSAMHALILPKDHHVTKLIVRHVHERVAKHSGRECVLSRLWEKNGYHKVAHKINRVLSNCVVCKKLRGKAGVQKWQFYLQTGLHLTSYHSPTREWTVLDRFM</sequence>
<evidence type="ECO:0000313" key="3">
    <source>
        <dbReference type="Proteomes" id="UP001152320"/>
    </source>
</evidence>
<gene>
    <name evidence="2" type="ORF">HOLleu_25717</name>
</gene>
<proteinExistence type="predicted"/>
<organism evidence="2 3">
    <name type="scientific">Holothuria leucospilota</name>
    <name type="common">Black long sea cucumber</name>
    <name type="synonym">Mertensiothuria leucospilota</name>
    <dbReference type="NCBI Taxonomy" id="206669"/>
    <lineage>
        <taxon>Eukaryota</taxon>
        <taxon>Metazoa</taxon>
        <taxon>Echinodermata</taxon>
        <taxon>Eleutherozoa</taxon>
        <taxon>Echinozoa</taxon>
        <taxon>Holothuroidea</taxon>
        <taxon>Aspidochirotacea</taxon>
        <taxon>Aspidochirotida</taxon>
        <taxon>Holothuriidae</taxon>
        <taxon>Holothuria</taxon>
    </lineage>
</organism>